<evidence type="ECO:0000313" key="1">
    <source>
        <dbReference type="EMBL" id="OWM68338.1"/>
    </source>
</evidence>
<evidence type="ECO:0000313" key="2">
    <source>
        <dbReference type="Proteomes" id="UP000197138"/>
    </source>
</evidence>
<accession>A0A218W783</accession>
<name>A0A218W783_PUNGR</name>
<dbReference type="AlphaFoldDB" id="A0A218W783"/>
<dbReference type="EMBL" id="MTKT01005034">
    <property type="protein sequence ID" value="OWM68338.1"/>
    <property type="molecule type" value="Genomic_DNA"/>
</dbReference>
<sequence>MAPRGGLGSLPPQIDVFVSQSRTEGGEEDILDVAVAPPFPLHLGVHGDGFLSSLLQ</sequence>
<proteinExistence type="predicted"/>
<dbReference type="Proteomes" id="UP000197138">
    <property type="component" value="Unassembled WGS sequence"/>
</dbReference>
<comment type="caution">
    <text evidence="1">The sequence shown here is derived from an EMBL/GenBank/DDBJ whole genome shotgun (WGS) entry which is preliminary data.</text>
</comment>
<organism evidence="1 2">
    <name type="scientific">Punica granatum</name>
    <name type="common">Pomegranate</name>
    <dbReference type="NCBI Taxonomy" id="22663"/>
    <lineage>
        <taxon>Eukaryota</taxon>
        <taxon>Viridiplantae</taxon>
        <taxon>Streptophyta</taxon>
        <taxon>Embryophyta</taxon>
        <taxon>Tracheophyta</taxon>
        <taxon>Spermatophyta</taxon>
        <taxon>Magnoliopsida</taxon>
        <taxon>eudicotyledons</taxon>
        <taxon>Gunneridae</taxon>
        <taxon>Pentapetalae</taxon>
        <taxon>rosids</taxon>
        <taxon>malvids</taxon>
        <taxon>Myrtales</taxon>
        <taxon>Lythraceae</taxon>
        <taxon>Punica</taxon>
    </lineage>
</organism>
<protein>
    <submittedName>
        <fullName evidence="1">Uncharacterized protein</fullName>
    </submittedName>
</protein>
<gene>
    <name evidence="1" type="ORF">CDL15_Pgr004820</name>
</gene>
<reference evidence="2" key="1">
    <citation type="journal article" date="2017" name="Plant J.">
        <title>The pomegranate (Punica granatum L.) genome and the genomics of punicalagin biosynthesis.</title>
        <authorList>
            <person name="Qin G."/>
            <person name="Xu C."/>
            <person name="Ming R."/>
            <person name="Tang H."/>
            <person name="Guyot R."/>
            <person name="Kramer E.M."/>
            <person name="Hu Y."/>
            <person name="Yi X."/>
            <person name="Qi Y."/>
            <person name="Xu X."/>
            <person name="Gao Z."/>
            <person name="Pan H."/>
            <person name="Jian J."/>
            <person name="Tian Y."/>
            <person name="Yue Z."/>
            <person name="Xu Y."/>
        </authorList>
    </citation>
    <scope>NUCLEOTIDE SEQUENCE [LARGE SCALE GENOMIC DNA]</scope>
    <source>
        <strain evidence="2">cv. Dabenzi</strain>
    </source>
</reference>